<reference evidence="7 8" key="1">
    <citation type="submission" date="2019-03" db="EMBL/GenBank/DDBJ databases">
        <title>Complete genome sequence of Citrobacter sp. SNU WT2 isolated from diseased rainbow trout.</title>
        <authorList>
            <person name="Oh W.T."/>
            <person name="Park S.C."/>
        </authorList>
    </citation>
    <scope>NUCLEOTIDE SEQUENCE [LARGE SCALE GENOMIC DNA]</scope>
    <source>
        <strain evidence="7 8">SNU WT2</strain>
    </source>
</reference>
<evidence type="ECO:0000256" key="4">
    <source>
        <dbReference type="ARBA" id="ARBA00023263"/>
    </source>
</evidence>
<dbReference type="Gene3D" id="2.60.40.1090">
    <property type="entry name" value="Fimbrial-type adhesion domain"/>
    <property type="match status" value="1"/>
</dbReference>
<comment type="subcellular location">
    <subcellularLocation>
        <location evidence="1">Fimbrium</location>
    </subcellularLocation>
</comment>
<accession>A0ABX5T8D3</accession>
<dbReference type="InterPro" id="IPR000259">
    <property type="entry name" value="Adhesion_dom_fimbrial"/>
</dbReference>
<keyword evidence="8" id="KW-1185">Reference proteome</keyword>
<dbReference type="InterPro" id="IPR050263">
    <property type="entry name" value="Bact_Fimbrial_Adh_Pro"/>
</dbReference>
<gene>
    <name evidence="7" type="ORF">E4Z61_12925</name>
</gene>
<proteinExistence type="inferred from homology"/>
<evidence type="ECO:0000256" key="5">
    <source>
        <dbReference type="SAM" id="SignalP"/>
    </source>
</evidence>
<feature type="domain" description="Fimbrial-type adhesion" evidence="6">
    <location>
        <begin position="29"/>
        <end position="173"/>
    </location>
</feature>
<keyword evidence="4" id="KW-0281">Fimbrium</keyword>
<dbReference type="PANTHER" id="PTHR33420">
    <property type="entry name" value="FIMBRIAL SUBUNIT ELFA-RELATED"/>
    <property type="match status" value="1"/>
</dbReference>
<dbReference type="Proteomes" id="UP000296284">
    <property type="component" value="Chromosome"/>
</dbReference>
<dbReference type="InterPro" id="IPR008966">
    <property type="entry name" value="Adhesion_dom_sf"/>
</dbReference>
<evidence type="ECO:0000256" key="1">
    <source>
        <dbReference type="ARBA" id="ARBA00004561"/>
    </source>
</evidence>
<name>A0ABX5T8D3_9ENTR</name>
<evidence type="ECO:0000259" key="6">
    <source>
        <dbReference type="Pfam" id="PF00419"/>
    </source>
</evidence>
<evidence type="ECO:0000256" key="2">
    <source>
        <dbReference type="ARBA" id="ARBA00006671"/>
    </source>
</evidence>
<dbReference type="InterPro" id="IPR036937">
    <property type="entry name" value="Adhesion_dom_fimbrial_sf"/>
</dbReference>
<evidence type="ECO:0000313" key="8">
    <source>
        <dbReference type="Proteomes" id="UP000296284"/>
    </source>
</evidence>
<dbReference type="EMBL" id="CP038469">
    <property type="protein sequence ID" value="QBX81215.1"/>
    <property type="molecule type" value="Genomic_DNA"/>
</dbReference>
<feature type="chain" id="PRO_5046286289" evidence="5">
    <location>
        <begin position="24"/>
        <end position="176"/>
    </location>
</feature>
<sequence length="176" mass="19049">MSKTMPKRLWLYLSVILPLNLYAHDIEVQISGKIKDSTCDIVQTDRDKEVQMGDYRLQDLLTTGISTNPIGFTIGLENCGPETNNVKIAFTGNAPTAKPELLALDSGSVAQLGIRLLDKNKNALALNNTQDGGVSYPLQPGQAAYSLQFYAQYVVLTTPVPAGPANATANLILTWP</sequence>
<dbReference type="PANTHER" id="PTHR33420:SF3">
    <property type="entry name" value="FIMBRIAL SUBUNIT ELFA"/>
    <property type="match status" value="1"/>
</dbReference>
<feature type="signal peptide" evidence="5">
    <location>
        <begin position="1"/>
        <end position="23"/>
    </location>
</feature>
<comment type="similarity">
    <text evidence="2">Belongs to the fimbrial protein family.</text>
</comment>
<protein>
    <submittedName>
        <fullName evidence="7">Type 1 fimbrial protein</fullName>
    </submittedName>
</protein>
<evidence type="ECO:0000256" key="3">
    <source>
        <dbReference type="ARBA" id="ARBA00022729"/>
    </source>
</evidence>
<organism evidence="7 8">
    <name type="scientific">Citrobacter tructae</name>
    <dbReference type="NCBI Taxonomy" id="2562449"/>
    <lineage>
        <taxon>Bacteria</taxon>
        <taxon>Pseudomonadati</taxon>
        <taxon>Pseudomonadota</taxon>
        <taxon>Gammaproteobacteria</taxon>
        <taxon>Enterobacterales</taxon>
        <taxon>Enterobacteriaceae</taxon>
        <taxon>Citrobacter</taxon>
    </lineage>
</organism>
<evidence type="ECO:0000313" key="7">
    <source>
        <dbReference type="EMBL" id="QBX81215.1"/>
    </source>
</evidence>
<dbReference type="Pfam" id="PF00419">
    <property type="entry name" value="Fimbrial"/>
    <property type="match status" value="1"/>
</dbReference>
<dbReference type="SUPFAM" id="SSF49401">
    <property type="entry name" value="Bacterial adhesins"/>
    <property type="match status" value="1"/>
</dbReference>
<keyword evidence="3 5" id="KW-0732">Signal</keyword>